<dbReference type="InterPro" id="IPR009288">
    <property type="entry name" value="AIG2-like_dom"/>
</dbReference>
<dbReference type="InterPro" id="IPR036568">
    <property type="entry name" value="GGCT-like_sf"/>
</dbReference>
<sequence length="134" mass="14635">MNCDGPDAYLFLYGTLMRGESAHARFALSTRASFIGEACVPGRLIELGGYPGLVEGDGMVEGEIHRLLDPTLLVELDHYEECDPDAGADAGYVRERMTVPGSGLRAWVYRYRGPLACGRMLPQSRWRGALAGAR</sequence>
<accession>A0ABT6JUI6</accession>
<dbReference type="RefSeq" id="WP_280578724.1">
    <property type="nucleotide sequence ID" value="NZ_JARXRO010000016.1"/>
</dbReference>
<dbReference type="EMBL" id="JARXRO010000016">
    <property type="protein sequence ID" value="MDH5834350.1"/>
    <property type="molecule type" value="Genomic_DNA"/>
</dbReference>
<evidence type="ECO:0000259" key="1">
    <source>
        <dbReference type="Pfam" id="PF06094"/>
    </source>
</evidence>
<proteinExistence type="predicted"/>
<reference evidence="2 3" key="1">
    <citation type="submission" date="2023-04" db="EMBL/GenBank/DDBJ databases">
        <title>Luteimonas sp. M1R5S59.</title>
        <authorList>
            <person name="Sun J.-Q."/>
        </authorList>
    </citation>
    <scope>NUCLEOTIDE SEQUENCE [LARGE SCALE GENOMIC DNA]</scope>
    <source>
        <strain evidence="2 3">M1R5S59</strain>
    </source>
</reference>
<dbReference type="InterPro" id="IPR013024">
    <property type="entry name" value="GGCT-like"/>
</dbReference>
<dbReference type="CDD" id="cd06661">
    <property type="entry name" value="GGCT_like"/>
    <property type="match status" value="1"/>
</dbReference>
<evidence type="ECO:0000313" key="2">
    <source>
        <dbReference type="EMBL" id="MDH5834350.1"/>
    </source>
</evidence>
<dbReference type="SUPFAM" id="SSF110857">
    <property type="entry name" value="Gamma-glutamyl cyclotransferase-like"/>
    <property type="match status" value="1"/>
</dbReference>
<dbReference type="Pfam" id="PF06094">
    <property type="entry name" value="GGACT"/>
    <property type="match status" value="1"/>
</dbReference>
<dbReference type="Gene3D" id="3.10.490.10">
    <property type="entry name" value="Gamma-glutamyl cyclotransferase-like"/>
    <property type="match status" value="1"/>
</dbReference>
<evidence type="ECO:0000313" key="3">
    <source>
        <dbReference type="Proteomes" id="UP001156873"/>
    </source>
</evidence>
<organism evidence="2 3">
    <name type="scientific">Luteimonas kalidii</name>
    <dbReference type="NCBI Taxonomy" id="3042025"/>
    <lineage>
        <taxon>Bacteria</taxon>
        <taxon>Pseudomonadati</taxon>
        <taxon>Pseudomonadota</taxon>
        <taxon>Gammaproteobacteria</taxon>
        <taxon>Lysobacterales</taxon>
        <taxon>Lysobacteraceae</taxon>
        <taxon>Luteimonas</taxon>
    </lineage>
</organism>
<dbReference type="Proteomes" id="UP001156873">
    <property type="component" value="Unassembled WGS sequence"/>
</dbReference>
<protein>
    <submittedName>
        <fullName evidence="2">Gamma-glutamylcyclotransferase</fullName>
    </submittedName>
</protein>
<comment type="caution">
    <text evidence="2">The sequence shown here is derived from an EMBL/GenBank/DDBJ whole genome shotgun (WGS) entry which is preliminary data.</text>
</comment>
<feature type="domain" description="Gamma-glutamylcyclotransferase AIG2-like" evidence="1">
    <location>
        <begin position="10"/>
        <end position="127"/>
    </location>
</feature>
<name>A0ABT6JUI6_9GAMM</name>
<gene>
    <name evidence="2" type="ORF">QFW81_10490</name>
</gene>
<keyword evidence="3" id="KW-1185">Reference proteome</keyword>